<evidence type="ECO:0000313" key="1">
    <source>
        <dbReference type="EMBL" id="KAJ1350917.1"/>
    </source>
</evidence>
<evidence type="ECO:0000313" key="2">
    <source>
        <dbReference type="Proteomes" id="UP001196413"/>
    </source>
</evidence>
<comment type="caution">
    <text evidence="1">The sequence shown here is derived from an EMBL/GenBank/DDBJ whole genome shotgun (WGS) entry which is preliminary data.</text>
</comment>
<name>A0AAD5ML14_PARTN</name>
<gene>
    <name evidence="1" type="ORF">KIN20_006834</name>
</gene>
<reference evidence="1" key="1">
    <citation type="submission" date="2021-06" db="EMBL/GenBank/DDBJ databases">
        <title>Parelaphostrongylus tenuis whole genome reference sequence.</title>
        <authorList>
            <person name="Garwood T.J."/>
            <person name="Larsen P.A."/>
            <person name="Fountain-Jones N.M."/>
            <person name="Garbe J.R."/>
            <person name="Macchietto M.G."/>
            <person name="Kania S.A."/>
            <person name="Gerhold R.W."/>
            <person name="Richards J.E."/>
            <person name="Wolf T.M."/>
        </authorList>
    </citation>
    <scope>NUCLEOTIDE SEQUENCE</scope>
    <source>
        <strain evidence="1">MNPRO001-30</strain>
        <tissue evidence="1">Meninges</tissue>
    </source>
</reference>
<protein>
    <submittedName>
        <fullName evidence="1">Uncharacterized protein</fullName>
    </submittedName>
</protein>
<sequence>MKSSPRSIWETIFAALNGVGVQKTNKFSHLIREKGCWKGKVSNLTDGDKFPDDSFVTSAGLQPTLEWERLGNNNNIRYVEKE</sequence>
<proteinExistence type="predicted"/>
<dbReference type="AlphaFoldDB" id="A0AAD5ML14"/>
<dbReference type="EMBL" id="JAHQIW010000965">
    <property type="protein sequence ID" value="KAJ1350917.1"/>
    <property type="molecule type" value="Genomic_DNA"/>
</dbReference>
<dbReference type="Proteomes" id="UP001196413">
    <property type="component" value="Unassembled WGS sequence"/>
</dbReference>
<keyword evidence="2" id="KW-1185">Reference proteome</keyword>
<accession>A0AAD5ML14</accession>
<organism evidence="1 2">
    <name type="scientific">Parelaphostrongylus tenuis</name>
    <name type="common">Meningeal worm</name>
    <dbReference type="NCBI Taxonomy" id="148309"/>
    <lineage>
        <taxon>Eukaryota</taxon>
        <taxon>Metazoa</taxon>
        <taxon>Ecdysozoa</taxon>
        <taxon>Nematoda</taxon>
        <taxon>Chromadorea</taxon>
        <taxon>Rhabditida</taxon>
        <taxon>Rhabditina</taxon>
        <taxon>Rhabditomorpha</taxon>
        <taxon>Strongyloidea</taxon>
        <taxon>Metastrongylidae</taxon>
        <taxon>Parelaphostrongylus</taxon>
    </lineage>
</organism>